<dbReference type="EMBL" id="CAJJDP010000085">
    <property type="protein sequence ID" value="CAD8185894.1"/>
    <property type="molecule type" value="Genomic_DNA"/>
</dbReference>
<name>A0A8S1W794_PAROT</name>
<evidence type="ECO:0000313" key="1">
    <source>
        <dbReference type="EMBL" id="CAD8185894.1"/>
    </source>
</evidence>
<gene>
    <name evidence="1" type="ORF">POCTA_138.1.T0860211</name>
</gene>
<organism evidence="1 2">
    <name type="scientific">Paramecium octaurelia</name>
    <dbReference type="NCBI Taxonomy" id="43137"/>
    <lineage>
        <taxon>Eukaryota</taxon>
        <taxon>Sar</taxon>
        <taxon>Alveolata</taxon>
        <taxon>Ciliophora</taxon>
        <taxon>Intramacronucleata</taxon>
        <taxon>Oligohymenophorea</taxon>
        <taxon>Peniculida</taxon>
        <taxon>Parameciidae</taxon>
        <taxon>Paramecium</taxon>
    </lineage>
</organism>
<proteinExistence type="predicted"/>
<dbReference type="Proteomes" id="UP000683925">
    <property type="component" value="Unassembled WGS sequence"/>
</dbReference>
<dbReference type="AlphaFoldDB" id="A0A8S1W794"/>
<evidence type="ECO:0000313" key="2">
    <source>
        <dbReference type="Proteomes" id="UP000683925"/>
    </source>
</evidence>
<comment type="caution">
    <text evidence="1">The sequence shown here is derived from an EMBL/GenBank/DDBJ whole genome shotgun (WGS) entry which is preliminary data.</text>
</comment>
<accession>A0A8S1W794</accession>
<protein>
    <submittedName>
        <fullName evidence="1">Uncharacterized protein</fullName>
    </submittedName>
</protein>
<keyword evidence="2" id="KW-1185">Reference proteome</keyword>
<sequence length="40" mass="5049">MLQLNLIYNLNDFIKCKDCKWEYERYLEFEGRKCQNIFLI</sequence>
<reference evidence="1" key="1">
    <citation type="submission" date="2021-01" db="EMBL/GenBank/DDBJ databases">
        <authorList>
            <consortium name="Genoscope - CEA"/>
            <person name="William W."/>
        </authorList>
    </citation>
    <scope>NUCLEOTIDE SEQUENCE</scope>
</reference>